<protein>
    <recommendedName>
        <fullName evidence="3">DUF4274 domain-containing protein</fullName>
    </recommendedName>
</protein>
<sequence length="132" mass="15461">MEDKSPMYITRATIESFITKLSLPDLGPYSQDWEIESADSSRVLEFITFYENHSFTEDEKFGLMALIIASYDDFISEGNEPDFVWGKIRYYLTQDFVIHKNTILYWVLEDNDLDDCFAITPLMREVLASMNK</sequence>
<accession>A0ABU9DHZ9</accession>
<evidence type="ECO:0000313" key="1">
    <source>
        <dbReference type="EMBL" id="MEK8128484.1"/>
    </source>
</evidence>
<evidence type="ECO:0000313" key="2">
    <source>
        <dbReference type="Proteomes" id="UP001469365"/>
    </source>
</evidence>
<proteinExistence type="predicted"/>
<name>A0ABU9DHZ9_9BACL</name>
<dbReference type="RefSeq" id="WP_341415565.1">
    <property type="nucleotide sequence ID" value="NZ_JBBPCC010000006.1"/>
</dbReference>
<keyword evidence="2" id="KW-1185">Reference proteome</keyword>
<gene>
    <name evidence="1" type="ORF">WMW72_11260</name>
</gene>
<dbReference type="Proteomes" id="UP001469365">
    <property type="component" value="Unassembled WGS sequence"/>
</dbReference>
<reference evidence="1 2" key="1">
    <citation type="submission" date="2024-04" db="EMBL/GenBank/DDBJ databases">
        <title>draft genome sequnece of Paenibacillus filicis.</title>
        <authorList>
            <person name="Kim D.-U."/>
        </authorList>
    </citation>
    <scope>NUCLEOTIDE SEQUENCE [LARGE SCALE GENOMIC DNA]</scope>
    <source>
        <strain evidence="1 2">KACC14197</strain>
    </source>
</reference>
<evidence type="ECO:0008006" key="3">
    <source>
        <dbReference type="Google" id="ProtNLM"/>
    </source>
</evidence>
<comment type="caution">
    <text evidence="1">The sequence shown here is derived from an EMBL/GenBank/DDBJ whole genome shotgun (WGS) entry which is preliminary data.</text>
</comment>
<organism evidence="1 2">
    <name type="scientific">Paenibacillus filicis</name>
    <dbReference type="NCBI Taxonomy" id="669464"/>
    <lineage>
        <taxon>Bacteria</taxon>
        <taxon>Bacillati</taxon>
        <taxon>Bacillota</taxon>
        <taxon>Bacilli</taxon>
        <taxon>Bacillales</taxon>
        <taxon>Paenibacillaceae</taxon>
        <taxon>Paenibacillus</taxon>
    </lineage>
</organism>
<dbReference type="EMBL" id="JBBPCC010000006">
    <property type="protein sequence ID" value="MEK8128484.1"/>
    <property type="molecule type" value="Genomic_DNA"/>
</dbReference>